<dbReference type="EMBL" id="CP114040">
    <property type="protein sequence ID" value="WAS98954.1"/>
    <property type="molecule type" value="Genomic_DNA"/>
</dbReference>
<sequence>MTLAHIRAVLICLTGVLAATPALAQEPAPAASAPAPATAAPAPVPAPAGETVATPAPTPESGVSVPPPSAAPPPVSPPVAAPPTTAPTAGAPPGPAPAAGAAPSFDWGGRQVEPLPPPPAPADPSKIRRDSWRGRFWIAPRLTITGPIGGDKPARPTLLTLGGGFDFGVRINNRLGVGTGLSGQTHTSIRTTLPGTTDKTIKNGGMFFWDVAFVRLYFMKKRFQPLMELGVGYARARLPLGDVLHGAQIRAGLGFDAWVSNQVTLGFTTVYRMIALNMPKDGITPARWEVGHALQGVLQLGLHW</sequence>
<dbReference type="SUPFAM" id="SSF56925">
    <property type="entry name" value="OMPA-like"/>
    <property type="match status" value="1"/>
</dbReference>
<dbReference type="RefSeq" id="WP_269041316.1">
    <property type="nucleotide sequence ID" value="NZ_CP114040.1"/>
</dbReference>
<keyword evidence="4" id="KW-1185">Reference proteome</keyword>
<feature type="compositionally biased region" description="Pro residues" evidence="1">
    <location>
        <begin position="65"/>
        <end position="96"/>
    </location>
</feature>
<evidence type="ECO:0008006" key="5">
    <source>
        <dbReference type="Google" id="ProtNLM"/>
    </source>
</evidence>
<feature type="compositionally biased region" description="Low complexity" evidence="1">
    <location>
        <begin position="32"/>
        <end position="64"/>
    </location>
</feature>
<protein>
    <recommendedName>
        <fullName evidence="5">Outer membrane protein beta-barrel domain-containing protein</fullName>
    </recommendedName>
</protein>
<keyword evidence="2" id="KW-0732">Signal</keyword>
<organism evidence="3 4">
    <name type="scientific">Nannocystis punicea</name>
    <dbReference type="NCBI Taxonomy" id="2995304"/>
    <lineage>
        <taxon>Bacteria</taxon>
        <taxon>Pseudomonadati</taxon>
        <taxon>Myxococcota</taxon>
        <taxon>Polyangia</taxon>
        <taxon>Nannocystales</taxon>
        <taxon>Nannocystaceae</taxon>
        <taxon>Nannocystis</taxon>
    </lineage>
</organism>
<evidence type="ECO:0000256" key="1">
    <source>
        <dbReference type="SAM" id="MobiDB-lite"/>
    </source>
</evidence>
<reference evidence="3" key="1">
    <citation type="submission" date="2022-11" db="EMBL/GenBank/DDBJ databases">
        <title>Minimal conservation of predation-associated metabolite biosynthetic gene clusters underscores biosynthetic potential of Myxococcota including descriptions for ten novel species: Archangium lansinium sp. nov., Myxococcus landrumus sp. nov., Nannocystis bai.</title>
        <authorList>
            <person name="Ahearne A."/>
            <person name="Stevens C."/>
            <person name="Dowd S."/>
        </authorList>
    </citation>
    <scope>NUCLEOTIDE SEQUENCE</scope>
    <source>
        <strain evidence="3">Fl3</strain>
    </source>
</reference>
<gene>
    <name evidence="3" type="ORF">O0S08_22725</name>
</gene>
<feature type="region of interest" description="Disordered" evidence="1">
    <location>
        <begin position="32"/>
        <end position="128"/>
    </location>
</feature>
<feature type="signal peptide" evidence="2">
    <location>
        <begin position="1"/>
        <end position="24"/>
    </location>
</feature>
<evidence type="ECO:0000313" key="4">
    <source>
        <dbReference type="Proteomes" id="UP001164459"/>
    </source>
</evidence>
<dbReference type="Proteomes" id="UP001164459">
    <property type="component" value="Chromosome"/>
</dbReference>
<evidence type="ECO:0000256" key="2">
    <source>
        <dbReference type="SAM" id="SignalP"/>
    </source>
</evidence>
<proteinExistence type="predicted"/>
<evidence type="ECO:0000313" key="3">
    <source>
        <dbReference type="EMBL" id="WAS98954.1"/>
    </source>
</evidence>
<accession>A0ABY7HI06</accession>
<dbReference type="InterPro" id="IPR011250">
    <property type="entry name" value="OMP/PagP_B-barrel"/>
</dbReference>
<feature type="chain" id="PRO_5045347258" description="Outer membrane protein beta-barrel domain-containing protein" evidence="2">
    <location>
        <begin position="25"/>
        <end position="304"/>
    </location>
</feature>
<name>A0ABY7HI06_9BACT</name>